<dbReference type="Proteomes" id="UP000310673">
    <property type="component" value="Chromosome"/>
</dbReference>
<keyword evidence="1" id="KW-0378">Hydrolase</keyword>
<accession>A0A5B7T0A5</accession>
<name>A0A5B7T0A5_9LACO</name>
<sequence>MSEIFKIESLNDVFNLPESEEMLSTVDDRPNITKDVLIHLLKGGPVVDLSDGEYIHWLQLDKSAIDYINNLR</sequence>
<dbReference type="AlphaFoldDB" id="A0A5B7T0A5"/>
<protein>
    <submittedName>
        <fullName evidence="1">2-hydroxymuconic semialdehyde hydrolase</fullName>
    </submittedName>
</protein>
<proteinExistence type="predicted"/>
<evidence type="ECO:0000313" key="2">
    <source>
        <dbReference type="Proteomes" id="UP000310673"/>
    </source>
</evidence>
<dbReference type="RefSeq" id="WP_057816081.1">
    <property type="nucleotide sequence ID" value="NZ_CP040736.1"/>
</dbReference>
<dbReference type="KEGG" id="lft:FG051_02265"/>
<evidence type="ECO:0000313" key="1">
    <source>
        <dbReference type="EMBL" id="QCX23999.1"/>
    </source>
</evidence>
<gene>
    <name evidence="1" type="ORF">FG051_02265</name>
</gene>
<dbReference type="GO" id="GO:0016787">
    <property type="term" value="F:hydrolase activity"/>
    <property type="evidence" value="ECO:0007669"/>
    <property type="project" value="UniProtKB-KW"/>
</dbReference>
<dbReference type="EMBL" id="CP040736">
    <property type="protein sequence ID" value="QCX23999.1"/>
    <property type="molecule type" value="Genomic_DNA"/>
</dbReference>
<reference evidence="1 2" key="1">
    <citation type="submission" date="2019-05" db="EMBL/GenBank/DDBJ databases">
        <title>Genome Sequence of Lactobacillus futsaii Y97, a Potential Probiotic Strain Isolated from the Futsai of Taiwan.</title>
        <authorList>
            <person name="Du X."/>
        </authorList>
    </citation>
    <scope>NUCLEOTIDE SEQUENCE [LARGE SCALE GENOMIC DNA]</scope>
    <source>
        <strain evidence="1 2">Y97</strain>
    </source>
</reference>
<organism evidence="1 2">
    <name type="scientific">Companilactobacillus futsaii</name>
    <dbReference type="NCBI Taxonomy" id="938155"/>
    <lineage>
        <taxon>Bacteria</taxon>
        <taxon>Bacillati</taxon>
        <taxon>Bacillota</taxon>
        <taxon>Bacilli</taxon>
        <taxon>Lactobacillales</taxon>
        <taxon>Lactobacillaceae</taxon>
        <taxon>Companilactobacillus</taxon>
    </lineage>
</organism>